<accession>A0A1G9K6F9</accession>
<name>A0A1G9K6F9_9RHOB</name>
<proteinExistence type="predicted"/>
<dbReference type="Proteomes" id="UP000199382">
    <property type="component" value="Unassembled WGS sequence"/>
</dbReference>
<dbReference type="OrthoDB" id="7705018at2"/>
<dbReference type="EMBL" id="FNEK01000086">
    <property type="protein sequence ID" value="SDL45470.1"/>
    <property type="molecule type" value="Genomic_DNA"/>
</dbReference>
<sequence length="167" mass="18867">MREIFALIRDLAAIFGIVGPVHSRVTQQTRSKSGFASQMAAFERVPHLSVANTCLRLISVLGDLKYDRADLDKAAGPIRCPVGRSRGLLLVTPTQAASQLFCHDPIEDALKRLKIMVVRHPINFYRIADTLERNERHQAFRRANGHLRPVQRQAVEAEPLRGRRVLR</sequence>
<organism evidence="1 2">
    <name type="scientific">Aliiruegeria lutimaris</name>
    <dbReference type="NCBI Taxonomy" id="571298"/>
    <lineage>
        <taxon>Bacteria</taxon>
        <taxon>Pseudomonadati</taxon>
        <taxon>Pseudomonadota</taxon>
        <taxon>Alphaproteobacteria</taxon>
        <taxon>Rhodobacterales</taxon>
        <taxon>Roseobacteraceae</taxon>
        <taxon>Aliiruegeria</taxon>
    </lineage>
</organism>
<reference evidence="1 2" key="1">
    <citation type="submission" date="2016-10" db="EMBL/GenBank/DDBJ databases">
        <authorList>
            <person name="de Groot N.N."/>
        </authorList>
    </citation>
    <scope>NUCLEOTIDE SEQUENCE [LARGE SCALE GENOMIC DNA]</scope>
    <source>
        <strain evidence="1 2">DSM 25294</strain>
    </source>
</reference>
<protein>
    <submittedName>
        <fullName evidence="1">Uncharacterized protein</fullName>
    </submittedName>
</protein>
<evidence type="ECO:0000313" key="2">
    <source>
        <dbReference type="Proteomes" id="UP000199382"/>
    </source>
</evidence>
<dbReference type="RefSeq" id="WP_139188537.1">
    <property type="nucleotide sequence ID" value="NZ_FNEK01000086.1"/>
</dbReference>
<gene>
    <name evidence="1" type="ORF">SAMN04488026_108617</name>
</gene>
<dbReference type="AlphaFoldDB" id="A0A1G9K6F9"/>
<evidence type="ECO:0000313" key="1">
    <source>
        <dbReference type="EMBL" id="SDL45470.1"/>
    </source>
</evidence>
<keyword evidence="2" id="KW-1185">Reference proteome</keyword>